<sequence>MLCFFLIAVSCLFSFPGEIIGYSRYIALSLTHNRVLLFQTRVVFIPLVQIGMSCVPLFSCLEMQCKGNSVPGGICVNPAVHYVNIYTFMFLYPRTFFCTHNSCQQQGWLS</sequence>
<dbReference type="Proteomes" id="UP001164929">
    <property type="component" value="Chromosome 10"/>
</dbReference>
<protein>
    <submittedName>
        <fullName evidence="1">Uncharacterized protein</fullName>
    </submittedName>
</protein>
<accession>A0AAD6MCN8</accession>
<proteinExistence type="predicted"/>
<gene>
    <name evidence="1" type="ORF">NC653_025037</name>
</gene>
<evidence type="ECO:0000313" key="1">
    <source>
        <dbReference type="EMBL" id="KAJ6981812.1"/>
    </source>
</evidence>
<comment type="caution">
    <text evidence="1">The sequence shown here is derived from an EMBL/GenBank/DDBJ whole genome shotgun (WGS) entry which is preliminary data.</text>
</comment>
<reference evidence="1" key="1">
    <citation type="journal article" date="2023" name="Mol. Ecol. Resour.">
        <title>Chromosome-level genome assembly of a triploid poplar Populus alba 'Berolinensis'.</title>
        <authorList>
            <person name="Chen S."/>
            <person name="Yu Y."/>
            <person name="Wang X."/>
            <person name="Wang S."/>
            <person name="Zhang T."/>
            <person name="Zhou Y."/>
            <person name="He R."/>
            <person name="Meng N."/>
            <person name="Wang Y."/>
            <person name="Liu W."/>
            <person name="Liu Z."/>
            <person name="Liu J."/>
            <person name="Guo Q."/>
            <person name="Huang H."/>
            <person name="Sederoff R.R."/>
            <person name="Wang G."/>
            <person name="Qu G."/>
            <person name="Chen S."/>
        </authorList>
    </citation>
    <scope>NUCLEOTIDE SEQUENCE</scope>
    <source>
        <strain evidence="1">SC-2020</strain>
    </source>
</reference>
<evidence type="ECO:0000313" key="2">
    <source>
        <dbReference type="Proteomes" id="UP001164929"/>
    </source>
</evidence>
<organism evidence="1 2">
    <name type="scientific">Populus alba x Populus x berolinensis</name>
    <dbReference type="NCBI Taxonomy" id="444605"/>
    <lineage>
        <taxon>Eukaryota</taxon>
        <taxon>Viridiplantae</taxon>
        <taxon>Streptophyta</taxon>
        <taxon>Embryophyta</taxon>
        <taxon>Tracheophyta</taxon>
        <taxon>Spermatophyta</taxon>
        <taxon>Magnoliopsida</taxon>
        <taxon>eudicotyledons</taxon>
        <taxon>Gunneridae</taxon>
        <taxon>Pentapetalae</taxon>
        <taxon>rosids</taxon>
        <taxon>fabids</taxon>
        <taxon>Malpighiales</taxon>
        <taxon>Salicaceae</taxon>
        <taxon>Saliceae</taxon>
        <taxon>Populus</taxon>
    </lineage>
</organism>
<dbReference type="AlphaFoldDB" id="A0AAD6MCN8"/>
<name>A0AAD6MCN8_9ROSI</name>
<dbReference type="EMBL" id="JAQIZT010000010">
    <property type="protein sequence ID" value="KAJ6981812.1"/>
    <property type="molecule type" value="Genomic_DNA"/>
</dbReference>
<keyword evidence="2" id="KW-1185">Reference proteome</keyword>